<keyword evidence="4" id="KW-1185">Reference proteome</keyword>
<dbReference type="InterPro" id="IPR036291">
    <property type="entry name" value="NAD(P)-bd_dom_sf"/>
</dbReference>
<dbReference type="Gene3D" id="3.40.50.720">
    <property type="entry name" value="NAD(P)-binding Rossmann-like Domain"/>
    <property type="match status" value="1"/>
</dbReference>
<dbReference type="RefSeq" id="WP_184477402.1">
    <property type="nucleotide sequence ID" value="NZ_JACHOV010000019.1"/>
</dbReference>
<reference evidence="3 4" key="1">
    <citation type="submission" date="2020-08" db="EMBL/GenBank/DDBJ databases">
        <title>Genomic Encyclopedia of Type Strains, Phase IV (KMG-IV): sequencing the most valuable type-strain genomes for metagenomic binning, comparative biology and taxonomic classification.</title>
        <authorList>
            <person name="Goeker M."/>
        </authorList>
    </citation>
    <scope>NUCLEOTIDE SEQUENCE [LARGE SCALE GENOMIC DNA]</scope>
    <source>
        <strain evidence="3 4">DSM 7465</strain>
    </source>
</reference>
<dbReference type="PANTHER" id="PTHR24321">
    <property type="entry name" value="DEHYDROGENASES, SHORT CHAIN"/>
    <property type="match status" value="1"/>
</dbReference>
<dbReference type="AlphaFoldDB" id="A0A840HZN7"/>
<dbReference type="Pfam" id="PF13561">
    <property type="entry name" value="adh_short_C2"/>
    <property type="match status" value="1"/>
</dbReference>
<dbReference type="Proteomes" id="UP000575068">
    <property type="component" value="Unassembled WGS sequence"/>
</dbReference>
<proteinExistence type="inferred from homology"/>
<dbReference type="PRINTS" id="PR00081">
    <property type="entry name" value="GDHRDH"/>
</dbReference>
<dbReference type="GO" id="GO:0016491">
    <property type="term" value="F:oxidoreductase activity"/>
    <property type="evidence" value="ECO:0007669"/>
    <property type="project" value="UniProtKB-KW"/>
</dbReference>
<dbReference type="SUPFAM" id="SSF51735">
    <property type="entry name" value="NAD(P)-binding Rossmann-fold domains"/>
    <property type="match status" value="1"/>
</dbReference>
<dbReference type="InterPro" id="IPR020904">
    <property type="entry name" value="Sc_DH/Rdtase_CS"/>
</dbReference>
<dbReference type="PROSITE" id="PS00061">
    <property type="entry name" value="ADH_SHORT"/>
    <property type="match status" value="1"/>
</dbReference>
<sequence length="267" mass="28162">MLPFQDKNIVVLGASARGGTGWETAKLAAEQGARVTVGARGLDGVQELAGLIGGLAVRCDAAIEAEVQAMAEAAFAANGPIDVAIMAAGVPFVGMIDAIDPEDVRKAFDINYFGPFFFIKHMARRMRDGGAMAVITSTAASMPVPGYSSYGCAKAAAQVLVEHAALEYAPRDIRINAVEAGLIDTPMSKILLEHEVARKVLLKEIPLGRPVSPRQVGAACLWLCHPDAAVTGDTLNVDNGNHLRRNVQPEELPYEVMAANADASSKK</sequence>
<gene>
    <name evidence="3" type="ORF">HNQ99_003251</name>
</gene>
<comment type="caution">
    <text evidence="3">The sequence shown here is derived from an EMBL/GenBank/DDBJ whole genome shotgun (WGS) entry which is preliminary data.</text>
</comment>
<dbReference type="CDD" id="cd05233">
    <property type="entry name" value="SDR_c"/>
    <property type="match status" value="1"/>
</dbReference>
<evidence type="ECO:0000313" key="3">
    <source>
        <dbReference type="EMBL" id="MBB4642914.1"/>
    </source>
</evidence>
<evidence type="ECO:0000256" key="2">
    <source>
        <dbReference type="ARBA" id="ARBA00023002"/>
    </source>
</evidence>
<dbReference type="InterPro" id="IPR002347">
    <property type="entry name" value="SDR_fam"/>
</dbReference>
<accession>A0A840HZN7</accession>
<evidence type="ECO:0000256" key="1">
    <source>
        <dbReference type="ARBA" id="ARBA00006484"/>
    </source>
</evidence>
<name>A0A840HZN7_9SPHN</name>
<protein>
    <submittedName>
        <fullName evidence="3">NAD(P)-dependent dehydrogenase (Short-subunit alcohol dehydrogenase family)</fullName>
    </submittedName>
</protein>
<evidence type="ECO:0000313" key="4">
    <source>
        <dbReference type="Proteomes" id="UP000575068"/>
    </source>
</evidence>
<dbReference type="PANTHER" id="PTHR24321:SF8">
    <property type="entry name" value="ESTRADIOL 17-BETA-DEHYDROGENASE 8-RELATED"/>
    <property type="match status" value="1"/>
</dbReference>
<keyword evidence="2" id="KW-0560">Oxidoreductase</keyword>
<dbReference type="EMBL" id="JACHOV010000019">
    <property type="protein sequence ID" value="MBB4642914.1"/>
    <property type="molecule type" value="Genomic_DNA"/>
</dbReference>
<comment type="similarity">
    <text evidence="1">Belongs to the short-chain dehydrogenases/reductases (SDR) family.</text>
</comment>
<organism evidence="3 4">
    <name type="scientific">Rhizorhapis suberifaciens</name>
    <name type="common">corky root of lettuce</name>
    <dbReference type="NCBI Taxonomy" id="13656"/>
    <lineage>
        <taxon>Bacteria</taxon>
        <taxon>Pseudomonadati</taxon>
        <taxon>Pseudomonadota</taxon>
        <taxon>Alphaproteobacteria</taxon>
        <taxon>Sphingomonadales</taxon>
        <taxon>Sphingomonadaceae</taxon>
        <taxon>Rhizorhapis</taxon>
    </lineage>
</organism>